<dbReference type="RefSeq" id="WP_245750637.1">
    <property type="nucleotide sequence ID" value="NZ_FOKU01000003.1"/>
</dbReference>
<gene>
    <name evidence="8" type="ORF">SAMN04487891_103364</name>
    <name evidence="9" type="ORF">SAMN05216293_1522</name>
</gene>
<dbReference type="STRING" id="1055723.SAMN05216293_1522"/>
<dbReference type="InterPro" id="IPR044862">
    <property type="entry name" value="Pro_4_hyd_alph_FE2OG_OXY"/>
</dbReference>
<dbReference type="InterPro" id="IPR005123">
    <property type="entry name" value="Oxoglu/Fe-dep_dioxygenase_dom"/>
</dbReference>
<dbReference type="PROSITE" id="PS51471">
    <property type="entry name" value="FE2OG_OXY"/>
    <property type="match status" value="1"/>
</dbReference>
<accession>A0A1M6TUS2</accession>
<dbReference type="EMBL" id="FRAT01000003">
    <property type="protein sequence ID" value="SHK60643.1"/>
    <property type="molecule type" value="Genomic_DNA"/>
</dbReference>
<evidence type="ECO:0000313" key="11">
    <source>
        <dbReference type="Proteomes" id="UP000198940"/>
    </source>
</evidence>
<sequence>MLNILYIRTHFEPLETYHSLEDWLSWMDDLSSKDYVIIDHFLRDELYAEIRSFFLDMLPKFNEAGIGADTEKQINSKIRGDFTYWLDRERDSHLKTYWGLVDETMQMFNRYCYLSLSGYEFHLAHYPSGGHYDKHLDQFERRNNRMISVVIYLNEGWQSGDGGELEIFEKDGSSFLVDPLAARCVMFKSAEVPHAVLQAHKSRFSLTGWLLYQPSALGQFFG</sequence>
<keyword evidence="3" id="KW-0847">Vitamin C</keyword>
<evidence type="ECO:0000256" key="2">
    <source>
        <dbReference type="ARBA" id="ARBA00022723"/>
    </source>
</evidence>
<dbReference type="SMART" id="SM00702">
    <property type="entry name" value="P4Hc"/>
    <property type="match status" value="1"/>
</dbReference>
<dbReference type="Proteomes" id="UP000184031">
    <property type="component" value="Unassembled WGS sequence"/>
</dbReference>
<proteinExistence type="predicted"/>
<evidence type="ECO:0000256" key="6">
    <source>
        <dbReference type="ARBA" id="ARBA00023004"/>
    </source>
</evidence>
<evidence type="ECO:0000313" key="8">
    <source>
        <dbReference type="EMBL" id="SFB90651.1"/>
    </source>
</evidence>
<evidence type="ECO:0000313" key="10">
    <source>
        <dbReference type="Proteomes" id="UP000184031"/>
    </source>
</evidence>
<keyword evidence="2" id="KW-0479">Metal-binding</keyword>
<evidence type="ECO:0000256" key="5">
    <source>
        <dbReference type="ARBA" id="ARBA00023002"/>
    </source>
</evidence>
<dbReference type="GO" id="GO:0008198">
    <property type="term" value="F:ferrous iron binding"/>
    <property type="evidence" value="ECO:0007669"/>
    <property type="project" value="TreeGrafter"/>
</dbReference>
<organism evidence="9 10">
    <name type="scientific">Flagellimonas taeanensis</name>
    <dbReference type="NCBI Taxonomy" id="1005926"/>
    <lineage>
        <taxon>Bacteria</taxon>
        <taxon>Pseudomonadati</taxon>
        <taxon>Bacteroidota</taxon>
        <taxon>Flavobacteriia</taxon>
        <taxon>Flavobacteriales</taxon>
        <taxon>Flavobacteriaceae</taxon>
        <taxon>Flagellimonas</taxon>
    </lineage>
</organism>
<evidence type="ECO:0000256" key="4">
    <source>
        <dbReference type="ARBA" id="ARBA00022964"/>
    </source>
</evidence>
<keyword evidence="6" id="KW-0408">Iron</keyword>
<dbReference type="EMBL" id="FOKU01000003">
    <property type="protein sequence ID" value="SFB90651.1"/>
    <property type="molecule type" value="Genomic_DNA"/>
</dbReference>
<dbReference type="InterPro" id="IPR051559">
    <property type="entry name" value="HIF_prolyl_hydroxylases"/>
</dbReference>
<name>A0A1M6TUS2_9FLAO</name>
<dbReference type="Proteomes" id="UP000198940">
    <property type="component" value="Unassembled WGS sequence"/>
</dbReference>
<evidence type="ECO:0000256" key="1">
    <source>
        <dbReference type="ARBA" id="ARBA00001961"/>
    </source>
</evidence>
<reference evidence="9 10" key="1">
    <citation type="submission" date="2016-11" db="EMBL/GenBank/DDBJ databases">
        <authorList>
            <person name="Varghese N."/>
            <person name="Submissions S."/>
        </authorList>
    </citation>
    <scope>NUCLEOTIDE SEQUENCE [LARGE SCALE GENOMIC DNA]</scope>
    <source>
        <strain evidence="9 10">CGMCC 1.12174</strain>
        <strain evidence="8 11">DSM 26351</strain>
    </source>
</reference>
<keyword evidence="11" id="KW-1185">Reference proteome</keyword>
<comment type="cofactor">
    <cofactor evidence="1">
        <name>L-ascorbate</name>
        <dbReference type="ChEBI" id="CHEBI:38290"/>
    </cofactor>
</comment>
<dbReference type="Gene3D" id="2.60.120.620">
    <property type="entry name" value="q2cbj1_9rhob like domain"/>
    <property type="match status" value="1"/>
</dbReference>
<protein>
    <submittedName>
        <fullName evidence="9">SM-20-related protein</fullName>
    </submittedName>
</protein>
<dbReference type="PANTHER" id="PTHR12907:SF26">
    <property type="entry name" value="HIF PROLYL HYDROXYLASE, ISOFORM C"/>
    <property type="match status" value="1"/>
</dbReference>
<dbReference type="InterPro" id="IPR006620">
    <property type="entry name" value="Pro_4_hyd_alph"/>
</dbReference>
<evidence type="ECO:0000256" key="3">
    <source>
        <dbReference type="ARBA" id="ARBA00022896"/>
    </source>
</evidence>
<dbReference type="AlphaFoldDB" id="A0A1M6TUS2"/>
<comment type="caution">
    <text evidence="9">The sequence shown here is derived from an EMBL/GenBank/DDBJ whole genome shotgun (WGS) entry which is preliminary data.</text>
</comment>
<dbReference type="GO" id="GO:0071456">
    <property type="term" value="P:cellular response to hypoxia"/>
    <property type="evidence" value="ECO:0007669"/>
    <property type="project" value="TreeGrafter"/>
</dbReference>
<dbReference type="GO" id="GO:0031543">
    <property type="term" value="F:peptidyl-proline dioxygenase activity"/>
    <property type="evidence" value="ECO:0007669"/>
    <property type="project" value="TreeGrafter"/>
</dbReference>
<dbReference type="PANTHER" id="PTHR12907">
    <property type="entry name" value="EGL NINE HOMOLOG-RELATED"/>
    <property type="match status" value="1"/>
</dbReference>
<dbReference type="GO" id="GO:0031418">
    <property type="term" value="F:L-ascorbic acid binding"/>
    <property type="evidence" value="ECO:0007669"/>
    <property type="project" value="UniProtKB-KW"/>
</dbReference>
<dbReference type="Pfam" id="PF13640">
    <property type="entry name" value="2OG-FeII_Oxy_3"/>
    <property type="match status" value="1"/>
</dbReference>
<keyword evidence="4" id="KW-0223">Dioxygenase</keyword>
<keyword evidence="5" id="KW-0560">Oxidoreductase</keyword>
<evidence type="ECO:0000313" key="9">
    <source>
        <dbReference type="EMBL" id="SHK60643.1"/>
    </source>
</evidence>
<feature type="domain" description="Fe2OG dioxygenase" evidence="7">
    <location>
        <begin position="112"/>
        <end position="212"/>
    </location>
</feature>
<evidence type="ECO:0000259" key="7">
    <source>
        <dbReference type="PROSITE" id="PS51471"/>
    </source>
</evidence>